<evidence type="ECO:0000256" key="5">
    <source>
        <dbReference type="SAM" id="Phobius"/>
    </source>
</evidence>
<keyword evidence="2 5" id="KW-0812">Transmembrane</keyword>
<evidence type="ECO:0000256" key="1">
    <source>
        <dbReference type="ARBA" id="ARBA00004167"/>
    </source>
</evidence>
<organism evidence="7 8">
    <name type="scientific">Coffea arabica</name>
    <name type="common">Arabian coffee</name>
    <dbReference type="NCBI Taxonomy" id="13443"/>
    <lineage>
        <taxon>Eukaryota</taxon>
        <taxon>Viridiplantae</taxon>
        <taxon>Streptophyta</taxon>
        <taxon>Embryophyta</taxon>
        <taxon>Tracheophyta</taxon>
        <taxon>Spermatophyta</taxon>
        <taxon>Magnoliopsida</taxon>
        <taxon>eudicotyledons</taxon>
        <taxon>Gunneridae</taxon>
        <taxon>Pentapetalae</taxon>
        <taxon>asterids</taxon>
        <taxon>lamiids</taxon>
        <taxon>Gentianales</taxon>
        <taxon>Rubiaceae</taxon>
        <taxon>Ixoroideae</taxon>
        <taxon>Gardenieae complex</taxon>
        <taxon>Bertiereae - Coffeeae clade</taxon>
        <taxon>Coffeeae</taxon>
        <taxon>Coffea</taxon>
    </lineage>
</organism>
<keyword evidence="7" id="KW-1185">Reference proteome</keyword>
<proteinExistence type="predicted"/>
<gene>
    <name evidence="8" type="primary">LOC113694114</name>
</gene>
<dbReference type="InterPro" id="IPR004864">
    <property type="entry name" value="LEA_2"/>
</dbReference>
<evidence type="ECO:0000259" key="6">
    <source>
        <dbReference type="Pfam" id="PF03168"/>
    </source>
</evidence>
<dbReference type="PANTHER" id="PTHR31415:SF4">
    <property type="entry name" value="NDR1_HIN1-LIKE PROTEIN 3"/>
    <property type="match status" value="1"/>
</dbReference>
<evidence type="ECO:0000313" key="7">
    <source>
        <dbReference type="Proteomes" id="UP001652660"/>
    </source>
</evidence>
<dbReference type="GO" id="GO:0098542">
    <property type="term" value="P:defense response to other organism"/>
    <property type="evidence" value="ECO:0007669"/>
    <property type="project" value="InterPro"/>
</dbReference>
<feature type="domain" description="Late embryogenesis abundant protein LEA-2 subgroup" evidence="6">
    <location>
        <begin position="106"/>
        <end position="207"/>
    </location>
</feature>
<reference evidence="8" key="2">
    <citation type="submission" date="2025-08" db="UniProtKB">
        <authorList>
            <consortium name="RefSeq"/>
        </authorList>
    </citation>
    <scope>IDENTIFICATION</scope>
    <source>
        <tissue evidence="8">Leaves</tissue>
    </source>
</reference>
<feature type="transmembrane region" description="Helical" evidence="5">
    <location>
        <begin position="50"/>
        <end position="72"/>
    </location>
</feature>
<dbReference type="Pfam" id="PF03168">
    <property type="entry name" value="LEA_2"/>
    <property type="match status" value="1"/>
</dbReference>
<evidence type="ECO:0000256" key="4">
    <source>
        <dbReference type="ARBA" id="ARBA00023136"/>
    </source>
</evidence>
<evidence type="ECO:0000256" key="2">
    <source>
        <dbReference type="ARBA" id="ARBA00022692"/>
    </source>
</evidence>
<reference evidence="7" key="1">
    <citation type="journal article" date="2025" name="Foods">
        <title>Unveiling the Microbial Signatures of Arabica Coffee Cherries: Insights into Ripeness Specific Diversity, Functional Traits, and Implications for Quality and Safety.</title>
        <authorList>
            <consortium name="RefSeq"/>
            <person name="Tenea G.N."/>
            <person name="Cifuentes V."/>
            <person name="Reyes P."/>
            <person name="Cevallos-Vallejos M."/>
        </authorList>
    </citation>
    <scope>NUCLEOTIDE SEQUENCE [LARGE SCALE GENOMIC DNA]</scope>
</reference>
<evidence type="ECO:0000313" key="8">
    <source>
        <dbReference type="RefSeq" id="XP_027068765.2"/>
    </source>
</evidence>
<dbReference type="OrthoDB" id="1889094at2759"/>
<dbReference type="GeneID" id="113694114"/>
<name>A0A6P6SSJ3_COFAR</name>
<dbReference type="PANTHER" id="PTHR31415">
    <property type="entry name" value="OS05G0367900 PROTEIN"/>
    <property type="match status" value="1"/>
</dbReference>
<protein>
    <submittedName>
        <fullName evidence="8">NDR1/HIN1-like protein 3</fullName>
    </submittedName>
</protein>
<dbReference type="AlphaFoldDB" id="A0A6P6SSJ3"/>
<comment type="subcellular location">
    <subcellularLocation>
        <location evidence="1">Membrane</location>
        <topology evidence="1">Single-pass membrane protein</topology>
    </subcellularLocation>
</comment>
<evidence type="ECO:0000256" key="3">
    <source>
        <dbReference type="ARBA" id="ARBA00022989"/>
    </source>
</evidence>
<dbReference type="RefSeq" id="XP_027068765.2">
    <property type="nucleotide sequence ID" value="XM_027212964.2"/>
</dbReference>
<accession>A0A6P6SSJ3</accession>
<keyword evidence="4 5" id="KW-0472">Membrane</keyword>
<keyword evidence="3 5" id="KW-1133">Transmembrane helix</keyword>
<sequence length="233" mass="26285">MPEPHLNGAYYGPSIPPPKHYHRPGRGGGGSCNPFSCCCGCLCNCILSCIFQILCTIVVVLGIIILVLWLIFRPNKVKFYANDAELTQFDLSSTNNTLYYNLALNMTVRNPNKRIGIYYDRIEASAFYQGQRLKNVELDSFYQPHKNTSSLHAVFQGQQLVTLGSDEASNYKDDKNSGSYNIDVELYMRIRLKFGWVKSPKFKPKIKCDLEIPLNSNGTASGTFESKRCGLDW</sequence>
<dbReference type="InterPro" id="IPR044839">
    <property type="entry name" value="NDR1-like"/>
</dbReference>
<dbReference type="Proteomes" id="UP001652660">
    <property type="component" value="Chromosome 6e"/>
</dbReference>
<dbReference type="GO" id="GO:0009506">
    <property type="term" value="C:plasmodesma"/>
    <property type="evidence" value="ECO:0007669"/>
    <property type="project" value="TreeGrafter"/>
</dbReference>
<dbReference type="GO" id="GO:0005886">
    <property type="term" value="C:plasma membrane"/>
    <property type="evidence" value="ECO:0007669"/>
    <property type="project" value="TreeGrafter"/>
</dbReference>